<protein>
    <submittedName>
        <fullName evidence="2">Uncharacterized protein</fullName>
    </submittedName>
</protein>
<organism evidence="2 3">
    <name type="scientific">Eragrostis curvula</name>
    <name type="common">weeping love grass</name>
    <dbReference type="NCBI Taxonomy" id="38414"/>
    <lineage>
        <taxon>Eukaryota</taxon>
        <taxon>Viridiplantae</taxon>
        <taxon>Streptophyta</taxon>
        <taxon>Embryophyta</taxon>
        <taxon>Tracheophyta</taxon>
        <taxon>Spermatophyta</taxon>
        <taxon>Magnoliopsida</taxon>
        <taxon>Liliopsida</taxon>
        <taxon>Poales</taxon>
        <taxon>Poaceae</taxon>
        <taxon>PACMAD clade</taxon>
        <taxon>Chloridoideae</taxon>
        <taxon>Eragrostideae</taxon>
        <taxon>Eragrostidinae</taxon>
        <taxon>Eragrostis</taxon>
    </lineage>
</organism>
<comment type="caution">
    <text evidence="2">The sequence shown here is derived from an EMBL/GenBank/DDBJ whole genome shotgun (WGS) entry which is preliminary data.</text>
</comment>
<evidence type="ECO:0000313" key="2">
    <source>
        <dbReference type="EMBL" id="TVU19325.1"/>
    </source>
</evidence>
<dbReference type="Gramene" id="TVU19325">
    <property type="protein sequence ID" value="TVU19325"/>
    <property type="gene ID" value="EJB05_35469"/>
</dbReference>
<dbReference type="Proteomes" id="UP000324897">
    <property type="component" value="Chromosome 7"/>
</dbReference>
<dbReference type="AlphaFoldDB" id="A0A5J9U6S8"/>
<evidence type="ECO:0000313" key="3">
    <source>
        <dbReference type="Proteomes" id="UP000324897"/>
    </source>
</evidence>
<dbReference type="EMBL" id="RWGY01000029">
    <property type="protein sequence ID" value="TVU19325.1"/>
    <property type="molecule type" value="Genomic_DNA"/>
</dbReference>
<evidence type="ECO:0000256" key="1">
    <source>
        <dbReference type="SAM" id="MobiDB-lite"/>
    </source>
</evidence>
<feature type="compositionally biased region" description="Polar residues" evidence="1">
    <location>
        <begin position="14"/>
        <end position="24"/>
    </location>
</feature>
<feature type="region of interest" description="Disordered" evidence="1">
    <location>
        <begin position="1"/>
        <end position="24"/>
    </location>
</feature>
<gene>
    <name evidence="2" type="ORF">EJB05_35469</name>
</gene>
<feature type="region of interest" description="Disordered" evidence="1">
    <location>
        <begin position="167"/>
        <end position="200"/>
    </location>
</feature>
<reference evidence="2 3" key="1">
    <citation type="journal article" date="2019" name="Sci. Rep.">
        <title>A high-quality genome of Eragrostis curvula grass provides insights into Poaceae evolution and supports new strategies to enhance forage quality.</title>
        <authorList>
            <person name="Carballo J."/>
            <person name="Santos B.A.C.M."/>
            <person name="Zappacosta D."/>
            <person name="Garbus I."/>
            <person name="Selva J.P."/>
            <person name="Gallo C.A."/>
            <person name="Diaz A."/>
            <person name="Albertini E."/>
            <person name="Caccamo M."/>
            <person name="Echenique V."/>
        </authorList>
    </citation>
    <scope>NUCLEOTIDE SEQUENCE [LARGE SCALE GENOMIC DNA]</scope>
    <source>
        <strain evidence="3">cv. Victoria</strain>
        <tissue evidence="2">Leaf</tissue>
    </source>
</reference>
<feature type="compositionally biased region" description="Low complexity" evidence="1">
    <location>
        <begin position="178"/>
        <end position="193"/>
    </location>
</feature>
<accession>A0A5J9U6S8</accession>
<sequence length="328" mass="36199">MTKKKFGKGMADGTSHQPAKNTAATASPQVLQLGASAPSHAELMVPPRVRLSIVTEGLLHLWRSIQGGFVTESLLRLWRSIQGGVGRLIQFFLARRDAGVLHPSAPSHSNTPGGVNPSAASRSNAPEGVNPSAASRPNAPGGDGRAKCRAGWNEFRALHRALAAAADPVEPQPPASPPSSSSPEQPQPQEEQPQAPPDPFLCIAVQSDIGTEYLIVPDEELAQYAVYCQDSAKYTKQVICHLCVFDDQKYYANHFFPNEIVPHCMEKHEKLGMDCKDSGCRVRVSTQRERTLHFEFCHRLASGWWNTEEYEGRLQRHYEAVEKRMRPF</sequence>
<keyword evidence="3" id="KW-1185">Reference proteome</keyword>
<name>A0A5J9U6S8_9POAL</name>
<feature type="compositionally biased region" description="Polar residues" evidence="1">
    <location>
        <begin position="106"/>
        <end position="124"/>
    </location>
</feature>
<feature type="region of interest" description="Disordered" evidence="1">
    <location>
        <begin position="102"/>
        <end position="146"/>
    </location>
</feature>
<proteinExistence type="predicted"/>